<dbReference type="AlphaFoldDB" id="A8SIX8"/>
<evidence type="ECO:0008006" key="3">
    <source>
        <dbReference type="Google" id="ProtNLM"/>
    </source>
</evidence>
<comment type="caution">
    <text evidence="1">The sequence shown here is derived from an EMBL/GenBank/DDBJ whole genome shotgun (WGS) entry which is preliminary data.</text>
</comment>
<sequence>MKVFKKVFLMFFSLLLIFHLGFNSILFAENINENEKKLVYVENIFYDENGKSANGWYNDGKEIYFFQNGKKFTGFAKDKGESKYFINGKYGNGVYKNVLYENGVKSKGRVYVDGIFYGNDAKPANWWYNDGTSWYFFQNGKKFTGIAEDKSGYKYFVKGKYGSGIYKDILYKDGVKSAGRVYVGDLFYGDDAKPANWWYNDGTAWYFFKDGKKHTGKAVDGNGEMQFVKGKYANCYIEGIFYKDGKIANWWCDDGEAWYFFQNGKKFTGYGIDASGMKYFVGGKYANGIYDEKLYKNGLKSEGKTYINGIYYDENKLPANGWYDDGYNWFFFKDGKKYTGKAVDENGEMQFSNGKYANCYINEIFYRKGKIANWWCDDGIAWYFFRNGKKFTGYGIDGNGKRYFVNGKYANGIYEKKLYKDGLKSEGKTYINGIYYDENKLPANGWYDDGYDWFFFKNGKKHTGKAIDGNGEMDFVNGKYKNNRRYYMASEEVQMRILNAAYNTSSPGRNLCAKWVSKVYQNAGLGYLGGNANDMYKKYAFTTEICKLKIGMIVAVESSSSGGRMGRIYGHVGIYIGDGKVMESIGYKRIITLDYWISTYCQHHPVGFGYPPSVEK</sequence>
<dbReference type="SUPFAM" id="SSF69360">
    <property type="entry name" value="Cell wall binding repeat"/>
    <property type="match status" value="3"/>
</dbReference>
<name>A8SIX8_9FIRM</name>
<dbReference type="Gene3D" id="3.90.1720.10">
    <property type="entry name" value="endopeptidase domain like (from Nostoc punctiforme)"/>
    <property type="match status" value="1"/>
</dbReference>
<accession>A8SIX8</accession>
<dbReference type="HOGENOM" id="CLU_443340_0_0_9"/>
<evidence type="ECO:0000313" key="1">
    <source>
        <dbReference type="EMBL" id="EDP24792.1"/>
    </source>
</evidence>
<proteinExistence type="predicted"/>
<dbReference type="InterPro" id="IPR038765">
    <property type="entry name" value="Papain-like_cys_pep_sf"/>
</dbReference>
<reference evidence="1 2" key="2">
    <citation type="submission" date="2007-09" db="EMBL/GenBank/DDBJ databases">
        <authorList>
            <person name="Fulton L."/>
            <person name="Clifton S."/>
            <person name="Fulton B."/>
            <person name="Xu J."/>
            <person name="Minx P."/>
            <person name="Pepin K.H."/>
            <person name="Johnson M."/>
            <person name="Thiruvilangam P."/>
            <person name="Bhonagiri V."/>
            <person name="Nash W.E."/>
            <person name="Mardis E.R."/>
            <person name="Wilson R.K."/>
        </authorList>
    </citation>
    <scope>NUCLEOTIDE SEQUENCE [LARGE SCALE GENOMIC DNA]</scope>
    <source>
        <strain evidence="1 2">ATCC 33270</strain>
    </source>
</reference>
<gene>
    <name evidence="1" type="ORF">PEPMIC_00236</name>
</gene>
<dbReference type="eggNOG" id="COG0791">
    <property type="taxonomic scope" value="Bacteria"/>
</dbReference>
<dbReference type="RefSeq" id="WP_004831970.1">
    <property type="nucleotide sequence ID" value="NZ_DS483515.1"/>
</dbReference>
<evidence type="ECO:0000313" key="2">
    <source>
        <dbReference type="Proteomes" id="UP000003162"/>
    </source>
</evidence>
<dbReference type="GeneID" id="93384744"/>
<protein>
    <recommendedName>
        <fullName evidence="3">Cell wall-binding repeat protein</fullName>
    </recommendedName>
</protein>
<reference evidence="1 2" key="1">
    <citation type="submission" date="2007-09" db="EMBL/GenBank/DDBJ databases">
        <title>Draft genome sequence of Peptostreptococcus micros (ATCC 33270).</title>
        <authorList>
            <person name="Sudarsanam P."/>
            <person name="Ley R."/>
            <person name="Guruge J."/>
            <person name="Turnbaugh P.J."/>
            <person name="Mahowald M."/>
            <person name="Liep D."/>
            <person name="Gordon J."/>
        </authorList>
    </citation>
    <scope>NUCLEOTIDE SEQUENCE [LARGE SCALE GENOMIC DNA]</scope>
    <source>
        <strain evidence="1 2">ATCC 33270</strain>
    </source>
</reference>
<dbReference type="EMBL" id="ABEE02000014">
    <property type="protein sequence ID" value="EDP24792.1"/>
    <property type="molecule type" value="Genomic_DNA"/>
</dbReference>
<dbReference type="SUPFAM" id="SSF54001">
    <property type="entry name" value="Cysteine proteinases"/>
    <property type="match status" value="1"/>
</dbReference>
<organism evidence="1 2">
    <name type="scientific">Parvimonas micra ATCC 33270</name>
    <dbReference type="NCBI Taxonomy" id="411465"/>
    <lineage>
        <taxon>Bacteria</taxon>
        <taxon>Bacillati</taxon>
        <taxon>Bacillota</taxon>
        <taxon>Tissierellia</taxon>
        <taxon>Tissierellales</taxon>
        <taxon>Peptoniphilaceae</taxon>
        <taxon>Parvimonas</taxon>
    </lineage>
</organism>
<dbReference type="Proteomes" id="UP000003162">
    <property type="component" value="Unassembled WGS sequence"/>
</dbReference>